<dbReference type="PIRSF" id="PIRSF028304">
    <property type="entry name" value="UCP028304"/>
    <property type="match status" value="1"/>
</dbReference>
<dbReference type="NCBIfam" id="TIGR03359">
    <property type="entry name" value="VI_chp_6"/>
    <property type="match status" value="1"/>
</dbReference>
<proteinExistence type="predicted"/>
<dbReference type="EMBL" id="LFKP01000003">
    <property type="protein sequence ID" value="OHV98791.1"/>
    <property type="molecule type" value="Genomic_DNA"/>
</dbReference>
<dbReference type="InterPro" id="IPR010272">
    <property type="entry name" value="T6SS_TssF"/>
</dbReference>
<name>A0A1S1UG53_9BURK</name>
<dbReference type="Proteomes" id="UP000179840">
    <property type="component" value="Unassembled WGS sequence"/>
</dbReference>
<dbReference type="RefSeq" id="WP_071075959.1">
    <property type="nucleotide sequence ID" value="NZ_LFKP01000003.1"/>
</dbReference>
<sequence length="613" mass="66533">MDELLQYYERELGTLHAHNQAFARRYPAIAGALGIVGSDLGTTDDPHMARMLQAFAMFNARTAKRLADGFGTFSETLLEVNFPHYLRPFPACAIARIDNDLAAVSELAVIPRGTLMHAAEHQGVACKFSTTYDVAVAPLRLSEVRFQSIVAAPPAVRLPPDLGAAISITLEATGATSTLDGLALPSLRVFLDGEPSFCATLRDSLFLRARCAYVEVDGVWHGLDAVPLHPVGFAAEDALMPAMAASHPAYRLLGEWFAFPDKFNFVDLDLAALRPLLPLACRRCTVHLLLADVQADADIARILRPLSARHLVSGCTPVVNLFRQAANPIRLTHASAEHVLLPSVRQAHCYDIYSVDSVHVLSETQSGGALDAFHPFYSMRHGEAGGRQGRYWVTRRDEDMALSNPGYDMRIAFVDGAMQPLHDATQTVSIMLTCSNRDLPGRLVFGNAAGDLHHDGVASTLPVRLLRKPGAPCRFPAGAASHWRLIAQLSLNHQSLNEQGLPLFKQILELYNLPGSASAARQIAGVTGLRQRVASTWLHDAAGGSLVFGIDVLLSVDEEAFVGSGLHAFAQVIERFLGLYVHLASFTRLIVLSQKTGKELLCCLPRNGNQTLV</sequence>
<accession>A0A1S1UG53</accession>
<dbReference type="PANTHER" id="PTHR35370">
    <property type="entry name" value="CYTOPLASMIC PROTEIN-RELATED-RELATED"/>
    <property type="match status" value="1"/>
</dbReference>
<evidence type="ECO:0000313" key="1">
    <source>
        <dbReference type="EMBL" id="OHV98791.1"/>
    </source>
</evidence>
<protein>
    <recommendedName>
        <fullName evidence="3">Type VI secretion system baseplate subunit TssF</fullName>
    </recommendedName>
</protein>
<evidence type="ECO:0008006" key="3">
    <source>
        <dbReference type="Google" id="ProtNLM"/>
    </source>
</evidence>
<comment type="caution">
    <text evidence="1">The sequence shown here is derived from an EMBL/GenBank/DDBJ whole genome shotgun (WGS) entry which is preliminary data.</text>
</comment>
<dbReference type="AlphaFoldDB" id="A0A1S1UG53"/>
<dbReference type="PANTHER" id="PTHR35370:SF1">
    <property type="entry name" value="TYPE VI SECRETION SYSTEM COMPONENT TSSF1"/>
    <property type="match status" value="1"/>
</dbReference>
<evidence type="ECO:0000313" key="2">
    <source>
        <dbReference type="Proteomes" id="UP000179840"/>
    </source>
</evidence>
<gene>
    <name evidence="1" type="ORF">AKG95_06255</name>
</gene>
<reference evidence="1 2" key="1">
    <citation type="submission" date="2015-06" db="EMBL/GenBank/DDBJ databases">
        <title>Draft genome sequencing of a biphenyl-degrading bacterium, Janthinobacterium lividum MEG1.</title>
        <authorList>
            <person name="Shimodaira J."/>
            <person name="Hatta T."/>
        </authorList>
    </citation>
    <scope>NUCLEOTIDE SEQUENCE [LARGE SCALE GENOMIC DNA]</scope>
    <source>
        <strain evidence="1 2">MEG1</strain>
    </source>
</reference>
<dbReference type="Pfam" id="PF05947">
    <property type="entry name" value="T6SS_TssF"/>
    <property type="match status" value="1"/>
</dbReference>
<organism evidence="1 2">
    <name type="scientific">Janthinobacterium lividum</name>
    <dbReference type="NCBI Taxonomy" id="29581"/>
    <lineage>
        <taxon>Bacteria</taxon>
        <taxon>Pseudomonadati</taxon>
        <taxon>Pseudomonadota</taxon>
        <taxon>Betaproteobacteria</taxon>
        <taxon>Burkholderiales</taxon>
        <taxon>Oxalobacteraceae</taxon>
        <taxon>Janthinobacterium</taxon>
    </lineage>
</organism>